<dbReference type="PANTHER" id="PTHR11228:SF34">
    <property type="entry name" value="TUNGSTEN-CONTAINING ALDEHYDE FERREDOXIN OXIDOREDUCTASE COFACTOR MODIFYING PROTEIN"/>
    <property type="match status" value="1"/>
</dbReference>
<keyword evidence="11" id="KW-1185">Reference proteome</keyword>
<evidence type="ECO:0000256" key="6">
    <source>
        <dbReference type="ARBA" id="ARBA00023004"/>
    </source>
</evidence>
<dbReference type="STRING" id="617002.SAMN05660653_01526"/>
<dbReference type="GO" id="GO:0003824">
    <property type="term" value="F:catalytic activity"/>
    <property type="evidence" value="ECO:0007669"/>
    <property type="project" value="InterPro"/>
</dbReference>
<dbReference type="InterPro" id="IPR058240">
    <property type="entry name" value="rSAM_sf"/>
</dbReference>
<dbReference type="Gene3D" id="3.20.20.70">
    <property type="entry name" value="Aldolase class I"/>
    <property type="match status" value="1"/>
</dbReference>
<dbReference type="InterPro" id="IPR034391">
    <property type="entry name" value="AdoMet-like_SPASM_containing"/>
</dbReference>
<evidence type="ECO:0000256" key="8">
    <source>
        <dbReference type="SAM" id="MobiDB-lite"/>
    </source>
</evidence>
<evidence type="ECO:0000313" key="10">
    <source>
        <dbReference type="EMBL" id="SDB32252.1"/>
    </source>
</evidence>
<dbReference type="PIRSF" id="PIRSF037420">
    <property type="entry name" value="PQQ_syn_pqqE"/>
    <property type="match status" value="1"/>
</dbReference>
<keyword evidence="2" id="KW-0004">4Fe-4S</keyword>
<dbReference type="Pfam" id="PF04055">
    <property type="entry name" value="Radical_SAM"/>
    <property type="match status" value="1"/>
</dbReference>
<keyword evidence="7" id="KW-0411">Iron-sulfur</keyword>
<comment type="cofactor">
    <cofactor evidence="1">
        <name>[4Fe-4S] cluster</name>
        <dbReference type="ChEBI" id="CHEBI:49883"/>
    </cofactor>
</comment>
<dbReference type="PANTHER" id="PTHR11228">
    <property type="entry name" value="RADICAL SAM DOMAIN PROTEIN"/>
    <property type="match status" value="1"/>
</dbReference>
<dbReference type="SFLD" id="SFLDF00542">
    <property type="entry name" value="alternative_heme_biosynthesis"/>
    <property type="match status" value="1"/>
</dbReference>
<feature type="compositionally biased region" description="Polar residues" evidence="8">
    <location>
        <begin position="21"/>
        <end position="30"/>
    </location>
</feature>
<evidence type="ECO:0000259" key="9">
    <source>
        <dbReference type="PROSITE" id="PS51918"/>
    </source>
</evidence>
<organism evidence="10 11">
    <name type="scientific">Desulfonatronum thiosulfatophilum</name>
    <dbReference type="NCBI Taxonomy" id="617002"/>
    <lineage>
        <taxon>Bacteria</taxon>
        <taxon>Pseudomonadati</taxon>
        <taxon>Thermodesulfobacteriota</taxon>
        <taxon>Desulfovibrionia</taxon>
        <taxon>Desulfovibrionales</taxon>
        <taxon>Desulfonatronaceae</taxon>
        <taxon>Desulfonatronum</taxon>
    </lineage>
</organism>
<dbReference type="SFLD" id="SFLDG01067">
    <property type="entry name" value="SPASM/twitch_domain_containing"/>
    <property type="match status" value="1"/>
</dbReference>
<protein>
    <submittedName>
        <fullName evidence="10">Heme b synthase</fullName>
    </submittedName>
</protein>
<evidence type="ECO:0000256" key="3">
    <source>
        <dbReference type="ARBA" id="ARBA00022691"/>
    </source>
</evidence>
<dbReference type="OrthoDB" id="9782387at2"/>
<accession>A0A1G6CHL1</accession>
<dbReference type="AlphaFoldDB" id="A0A1G6CHL1"/>
<dbReference type="InterPro" id="IPR023885">
    <property type="entry name" value="4Fe4S-binding_SPASM_dom"/>
</dbReference>
<dbReference type="CDD" id="cd21123">
    <property type="entry name" value="SPASM_MftC-like"/>
    <property type="match status" value="1"/>
</dbReference>
<keyword evidence="6" id="KW-0408">Iron</keyword>
<dbReference type="NCBIfam" id="TIGR04085">
    <property type="entry name" value="rSAM_more_4Fe4S"/>
    <property type="match status" value="1"/>
</dbReference>
<dbReference type="InterPro" id="IPR006638">
    <property type="entry name" value="Elp3/MiaA/NifB-like_rSAM"/>
</dbReference>
<gene>
    <name evidence="10" type="ORF">SAMN05660653_01526</name>
</gene>
<name>A0A1G6CHL1_9BACT</name>
<dbReference type="EMBL" id="FMXO01000008">
    <property type="protein sequence ID" value="SDB32252.1"/>
    <property type="molecule type" value="Genomic_DNA"/>
</dbReference>
<sequence length="412" mass="45578">MHPESKAPQSGPPHHHERSLDGSQTTQGSGHPTERPSGHPGNLPIGHPHGHPGAPKTLDDGSPLCRLIAWEVTRSCNLACKHCRAEAHMEPYPGEFSTEEAKALIDTFPEVGDPIIIFTGGEPLLRKDIFELVRYADAKGLRCVMAPNGTLVTAETARLMKDSGIQRASISLDGPDAASHDAFRGVEGAFDAAMRGIEHLKSVDLPFQINTTVTRNNLGQFKEIFHLAEKLGAVAWHIFLLVPTGRGANLGREVITGEEYEEVLNWFYDFRKTTKMQLKATCAPHYLRILRQRAKEEGIPVTMDNFGLDAVSRGCLGGTGFCFISHTGQVQPCGYLELDCGQVRNTPFPEIWKKSKQFLEFRDQKSYQGKCGVCEYHKVCAGCRARAMTMNGHYLAEEPLCTYQPQKLRKAD</sequence>
<dbReference type="InterPro" id="IPR013785">
    <property type="entry name" value="Aldolase_TIM"/>
</dbReference>
<dbReference type="SFLD" id="SFLDG01385">
    <property type="entry name" value="heme_carboxy_lyase_like"/>
    <property type="match status" value="1"/>
</dbReference>
<dbReference type="Pfam" id="PF13186">
    <property type="entry name" value="SPASM"/>
    <property type="match status" value="1"/>
</dbReference>
<dbReference type="InterPro" id="IPR007197">
    <property type="entry name" value="rSAM"/>
</dbReference>
<dbReference type="SFLD" id="SFLDG01386">
    <property type="entry name" value="main_SPASM_domain-containing"/>
    <property type="match status" value="1"/>
</dbReference>
<dbReference type="PROSITE" id="PS51918">
    <property type="entry name" value="RADICAL_SAM"/>
    <property type="match status" value="1"/>
</dbReference>
<evidence type="ECO:0000313" key="11">
    <source>
        <dbReference type="Proteomes" id="UP000198771"/>
    </source>
</evidence>
<proteinExistence type="predicted"/>
<dbReference type="InterPro" id="IPR017200">
    <property type="entry name" value="PqqE-like"/>
</dbReference>
<keyword evidence="3" id="KW-0949">S-adenosyl-L-methionine</keyword>
<dbReference type="GO" id="GO:0051539">
    <property type="term" value="F:4 iron, 4 sulfur cluster binding"/>
    <property type="evidence" value="ECO:0007669"/>
    <property type="project" value="UniProtKB-KW"/>
</dbReference>
<keyword evidence="4" id="KW-0479">Metal-binding</keyword>
<dbReference type="NCBIfam" id="TIGR04545">
    <property type="entry name" value="rSAM_ahbD_hemeb"/>
    <property type="match status" value="1"/>
</dbReference>
<evidence type="ECO:0000256" key="5">
    <source>
        <dbReference type="ARBA" id="ARBA00023002"/>
    </source>
</evidence>
<reference evidence="10 11" key="1">
    <citation type="submission" date="2016-10" db="EMBL/GenBank/DDBJ databases">
        <authorList>
            <person name="de Groot N.N."/>
        </authorList>
    </citation>
    <scope>NUCLEOTIDE SEQUENCE [LARGE SCALE GENOMIC DNA]</scope>
    <source>
        <strain evidence="10 11">ASO4-2</strain>
    </source>
</reference>
<dbReference type="CDD" id="cd01335">
    <property type="entry name" value="Radical_SAM"/>
    <property type="match status" value="1"/>
</dbReference>
<dbReference type="Proteomes" id="UP000198771">
    <property type="component" value="Unassembled WGS sequence"/>
</dbReference>
<dbReference type="SFLD" id="SFLDG01387">
    <property type="entry name" value="BtrN-like_SPASM_domain_contain"/>
    <property type="match status" value="1"/>
</dbReference>
<dbReference type="SUPFAM" id="SSF102114">
    <property type="entry name" value="Radical SAM enzymes"/>
    <property type="match status" value="1"/>
</dbReference>
<dbReference type="RefSeq" id="WP_092119556.1">
    <property type="nucleotide sequence ID" value="NZ_FMXO01000008.1"/>
</dbReference>
<dbReference type="InterPro" id="IPR030896">
    <property type="entry name" value="rSAM_AhbD_hemeb"/>
</dbReference>
<evidence type="ECO:0000256" key="7">
    <source>
        <dbReference type="ARBA" id="ARBA00023014"/>
    </source>
</evidence>
<evidence type="ECO:0000256" key="2">
    <source>
        <dbReference type="ARBA" id="ARBA00022485"/>
    </source>
</evidence>
<dbReference type="SFLD" id="SFLDS00029">
    <property type="entry name" value="Radical_SAM"/>
    <property type="match status" value="1"/>
</dbReference>
<feature type="compositionally biased region" description="Low complexity" evidence="8">
    <location>
        <begin position="38"/>
        <end position="55"/>
    </location>
</feature>
<keyword evidence="5" id="KW-0560">Oxidoreductase</keyword>
<feature type="domain" description="Radical SAM core" evidence="9">
    <location>
        <begin position="60"/>
        <end position="283"/>
    </location>
</feature>
<dbReference type="GO" id="GO:0046872">
    <property type="term" value="F:metal ion binding"/>
    <property type="evidence" value="ECO:0007669"/>
    <property type="project" value="UniProtKB-KW"/>
</dbReference>
<dbReference type="SMART" id="SM00729">
    <property type="entry name" value="Elp3"/>
    <property type="match status" value="1"/>
</dbReference>
<evidence type="ECO:0000256" key="1">
    <source>
        <dbReference type="ARBA" id="ARBA00001966"/>
    </source>
</evidence>
<dbReference type="InterPro" id="IPR050377">
    <property type="entry name" value="Radical_SAM_PqqE_MftC-like"/>
</dbReference>
<dbReference type="InterPro" id="IPR034480">
    <property type="entry name" value="Heme_synthase-like"/>
</dbReference>
<feature type="region of interest" description="Disordered" evidence="8">
    <location>
        <begin position="1"/>
        <end position="57"/>
    </location>
</feature>
<evidence type="ECO:0000256" key="4">
    <source>
        <dbReference type="ARBA" id="ARBA00022723"/>
    </source>
</evidence>